<evidence type="ECO:0000313" key="2">
    <source>
        <dbReference type="Proteomes" id="UP000178222"/>
    </source>
</evidence>
<organism evidence="1 2">
    <name type="scientific">Candidatus Wildermuthbacteria bacterium RIFCSPLOWO2_02_FULL_47_9c</name>
    <dbReference type="NCBI Taxonomy" id="1802466"/>
    <lineage>
        <taxon>Bacteria</taxon>
        <taxon>Candidatus Wildermuthiibacteriota</taxon>
    </lineage>
</organism>
<accession>A0A1G2RV84</accession>
<gene>
    <name evidence="1" type="ORF">A3J30_04190</name>
</gene>
<comment type="caution">
    <text evidence="1">The sequence shown here is derived from an EMBL/GenBank/DDBJ whole genome shotgun (WGS) entry which is preliminary data.</text>
</comment>
<evidence type="ECO:0000313" key="1">
    <source>
        <dbReference type="EMBL" id="OHA76348.1"/>
    </source>
</evidence>
<protein>
    <submittedName>
        <fullName evidence="1">Uncharacterized protein</fullName>
    </submittedName>
</protein>
<dbReference type="Proteomes" id="UP000178222">
    <property type="component" value="Unassembled WGS sequence"/>
</dbReference>
<dbReference type="EMBL" id="MHUL01000035">
    <property type="protein sequence ID" value="OHA76348.1"/>
    <property type="molecule type" value="Genomic_DNA"/>
</dbReference>
<name>A0A1G2RV84_9BACT</name>
<dbReference type="AlphaFoldDB" id="A0A1G2RV84"/>
<sequence length="295" mass="34012">MERNIQIYKKSAQENIKSIEAILRMLNTKNPPIALYEKLLDQSSSLITSRWQSGRKYARTKFVQQAFGTLYPSPQTMISLSVDAMVNILDDLFDENLNKDAKAQYILEFLRVFALFSSKAETEIQKFMGMYMNKLITLAAAEGFYKEQILQEKNIDAIMKHSADLLLCRGMDIDIFVRIALLKQRIGQPAKDSIQKIARVFRALNILKKDIGDITHDRENGIQTITVVVLEKSYINFNAYIKELIDCLLARQSLLIKAYPSKKNVRNKVYDMVASKFQRMTLVQKQEIGKRLKLL</sequence>
<reference evidence="1 2" key="1">
    <citation type="journal article" date="2016" name="Nat. Commun.">
        <title>Thousands of microbial genomes shed light on interconnected biogeochemical processes in an aquifer system.</title>
        <authorList>
            <person name="Anantharaman K."/>
            <person name="Brown C.T."/>
            <person name="Hug L.A."/>
            <person name="Sharon I."/>
            <person name="Castelle C.J."/>
            <person name="Probst A.J."/>
            <person name="Thomas B.C."/>
            <person name="Singh A."/>
            <person name="Wilkins M.J."/>
            <person name="Karaoz U."/>
            <person name="Brodie E.L."/>
            <person name="Williams K.H."/>
            <person name="Hubbard S.S."/>
            <person name="Banfield J.F."/>
        </authorList>
    </citation>
    <scope>NUCLEOTIDE SEQUENCE [LARGE SCALE GENOMIC DNA]</scope>
</reference>
<proteinExistence type="predicted"/>